<feature type="binding site" evidence="13">
    <location>
        <position position="227"/>
    </location>
    <ligand>
        <name>ATP</name>
        <dbReference type="ChEBI" id="CHEBI:30616"/>
    </ligand>
</feature>
<evidence type="ECO:0000256" key="13">
    <source>
        <dbReference type="PIRSR" id="PIRSR606539-2"/>
    </source>
</evidence>
<feature type="binding site" evidence="13">
    <location>
        <position position="136"/>
    </location>
    <ligand>
        <name>ATP</name>
        <dbReference type="ChEBI" id="CHEBI:30616"/>
    </ligand>
</feature>
<feature type="non-terminal residue" evidence="17">
    <location>
        <position position="1"/>
    </location>
</feature>
<dbReference type="AlphaFoldDB" id="A0A8S4NIF2"/>
<feature type="binding site" evidence="14">
    <location>
        <position position="521"/>
    </location>
    <ligand>
        <name>Mg(2+)</name>
        <dbReference type="ChEBI" id="CHEBI:18420"/>
    </ligand>
</feature>
<dbReference type="GO" id="GO:0005886">
    <property type="term" value="C:plasma membrane"/>
    <property type="evidence" value="ECO:0007669"/>
    <property type="project" value="TreeGrafter"/>
</dbReference>
<evidence type="ECO:0000256" key="9">
    <source>
        <dbReference type="ARBA" id="ARBA00022989"/>
    </source>
</evidence>
<feature type="transmembrane region" description="Helical" evidence="15">
    <location>
        <begin position="666"/>
        <end position="686"/>
    </location>
</feature>
<feature type="transmembrane region" description="Helical" evidence="15">
    <location>
        <begin position="773"/>
        <end position="795"/>
    </location>
</feature>
<reference evidence="17" key="1">
    <citation type="submission" date="2022-03" db="EMBL/GenBank/DDBJ databases">
        <authorList>
            <person name="Martin C."/>
        </authorList>
    </citation>
    <scope>NUCLEOTIDE SEQUENCE</scope>
</reference>
<dbReference type="NCBIfam" id="TIGR01494">
    <property type="entry name" value="ATPase_P-type"/>
    <property type="match status" value="1"/>
</dbReference>
<evidence type="ECO:0000256" key="10">
    <source>
        <dbReference type="ARBA" id="ARBA00023136"/>
    </source>
</evidence>
<feature type="binding site" evidence="14">
    <location>
        <position position="135"/>
    </location>
    <ligand>
        <name>Mg(2+)</name>
        <dbReference type="ChEBI" id="CHEBI:18420"/>
    </ligand>
</feature>
<keyword evidence="10 15" id="KW-0472">Membrane</keyword>
<feature type="binding site" evidence="13">
    <location>
        <position position="268"/>
    </location>
    <ligand>
        <name>ATP</name>
        <dbReference type="ChEBI" id="CHEBI:30616"/>
    </ligand>
</feature>
<gene>
    <name evidence="17" type="ORF">OFUS_LOCUS7277</name>
</gene>
<feature type="binding site" evidence="13">
    <location>
        <position position="137"/>
    </location>
    <ligand>
        <name>ATP</name>
        <dbReference type="ChEBI" id="CHEBI:30616"/>
    </ligand>
</feature>
<dbReference type="SFLD" id="SFLDG00002">
    <property type="entry name" value="C1.7:_P-type_atpase_like"/>
    <property type="match status" value="1"/>
</dbReference>
<dbReference type="InterPro" id="IPR023299">
    <property type="entry name" value="ATPase_P-typ_cyto_dom_N"/>
</dbReference>
<feature type="binding site" evidence="13">
    <location>
        <position position="135"/>
    </location>
    <ligand>
        <name>ATP</name>
        <dbReference type="ChEBI" id="CHEBI:30616"/>
    </ligand>
</feature>
<dbReference type="PANTHER" id="PTHR24092:SF175">
    <property type="entry name" value="PHOSPHOLIPID-TRANSPORTING ATPASE"/>
    <property type="match status" value="1"/>
</dbReference>
<dbReference type="EC" id="7.6.2.1" evidence="15"/>
<dbReference type="InterPro" id="IPR023298">
    <property type="entry name" value="ATPase_P-typ_TM_dom_sf"/>
</dbReference>
<dbReference type="Gene3D" id="3.40.50.1000">
    <property type="entry name" value="HAD superfamily/HAD-like"/>
    <property type="match status" value="1"/>
</dbReference>
<dbReference type="InterPro" id="IPR023214">
    <property type="entry name" value="HAD_sf"/>
</dbReference>
<accession>A0A8S4NIF2</accession>
<dbReference type="SFLD" id="SFLDF00027">
    <property type="entry name" value="p-type_atpase"/>
    <property type="match status" value="1"/>
</dbReference>
<keyword evidence="6 13" id="KW-0067">ATP-binding</keyword>
<organism evidence="17 18">
    <name type="scientific">Owenia fusiformis</name>
    <name type="common">Polychaete worm</name>
    <dbReference type="NCBI Taxonomy" id="6347"/>
    <lineage>
        <taxon>Eukaryota</taxon>
        <taxon>Metazoa</taxon>
        <taxon>Spiralia</taxon>
        <taxon>Lophotrochozoa</taxon>
        <taxon>Annelida</taxon>
        <taxon>Polychaeta</taxon>
        <taxon>Sedentaria</taxon>
        <taxon>Canalipalpata</taxon>
        <taxon>Sabellida</taxon>
        <taxon>Oweniida</taxon>
        <taxon>Oweniidae</taxon>
        <taxon>Owenia</taxon>
    </lineage>
</organism>
<keyword evidence="3 15" id="KW-0812">Transmembrane</keyword>
<dbReference type="GO" id="GO:0016887">
    <property type="term" value="F:ATP hydrolysis activity"/>
    <property type="evidence" value="ECO:0007669"/>
    <property type="project" value="InterPro"/>
</dbReference>
<dbReference type="GO" id="GO:0005524">
    <property type="term" value="F:ATP binding"/>
    <property type="evidence" value="ECO:0007669"/>
    <property type="project" value="UniProtKB-UniRule"/>
</dbReference>
<feature type="transmembrane region" description="Helical" evidence="15">
    <location>
        <begin position="581"/>
        <end position="599"/>
    </location>
</feature>
<dbReference type="PROSITE" id="PS00154">
    <property type="entry name" value="ATPASE_E1_E2"/>
    <property type="match status" value="1"/>
</dbReference>
<evidence type="ECO:0000256" key="12">
    <source>
        <dbReference type="PIRSR" id="PIRSR606539-1"/>
    </source>
</evidence>
<feature type="binding site" evidence="13">
    <location>
        <position position="524"/>
    </location>
    <ligand>
        <name>ATP</name>
        <dbReference type="ChEBI" id="CHEBI:30616"/>
    </ligand>
</feature>
<evidence type="ECO:0000256" key="1">
    <source>
        <dbReference type="ARBA" id="ARBA00004141"/>
    </source>
</evidence>
<feature type="binding site" evidence="13">
    <location>
        <position position="402"/>
    </location>
    <ligand>
        <name>ATP</name>
        <dbReference type="ChEBI" id="CHEBI:30616"/>
    </ligand>
</feature>
<evidence type="ECO:0000256" key="14">
    <source>
        <dbReference type="PIRSR" id="PIRSR606539-3"/>
    </source>
</evidence>
<evidence type="ECO:0000256" key="7">
    <source>
        <dbReference type="ARBA" id="ARBA00022842"/>
    </source>
</evidence>
<evidence type="ECO:0000256" key="15">
    <source>
        <dbReference type="RuleBase" id="RU362033"/>
    </source>
</evidence>
<evidence type="ECO:0000259" key="16">
    <source>
        <dbReference type="Pfam" id="PF16212"/>
    </source>
</evidence>
<evidence type="ECO:0000256" key="6">
    <source>
        <dbReference type="ARBA" id="ARBA00022840"/>
    </source>
</evidence>
<evidence type="ECO:0000256" key="2">
    <source>
        <dbReference type="ARBA" id="ARBA00008109"/>
    </source>
</evidence>
<dbReference type="FunFam" id="3.40.50.1000:FF:000034">
    <property type="entry name" value="Phospholipid-transporting ATPase"/>
    <property type="match status" value="1"/>
</dbReference>
<name>A0A8S4NIF2_OWEFU</name>
<dbReference type="OrthoDB" id="377733at2759"/>
<dbReference type="InterPro" id="IPR036412">
    <property type="entry name" value="HAD-like_sf"/>
</dbReference>
<keyword evidence="8 15" id="KW-1278">Translocase</keyword>
<dbReference type="SUPFAM" id="SSF81660">
    <property type="entry name" value="Metal cation-transporting ATPase, ATP-binding domain N"/>
    <property type="match status" value="1"/>
</dbReference>
<dbReference type="EMBL" id="CAIIXF020000004">
    <property type="protein sequence ID" value="CAH1780605.1"/>
    <property type="molecule type" value="Genomic_DNA"/>
</dbReference>
<feature type="binding site" evidence="13">
    <location>
        <position position="322"/>
    </location>
    <ligand>
        <name>ATP</name>
        <dbReference type="ChEBI" id="CHEBI:30616"/>
    </ligand>
</feature>
<feature type="binding site" evidence="13">
    <location>
        <position position="494"/>
    </location>
    <ligand>
        <name>ATP</name>
        <dbReference type="ChEBI" id="CHEBI:30616"/>
    </ligand>
</feature>
<dbReference type="GO" id="GO:0045332">
    <property type="term" value="P:phospholipid translocation"/>
    <property type="evidence" value="ECO:0007669"/>
    <property type="project" value="TreeGrafter"/>
</dbReference>
<feature type="binding site" evidence="14">
    <location>
        <position position="137"/>
    </location>
    <ligand>
        <name>Mg(2+)</name>
        <dbReference type="ChEBI" id="CHEBI:18420"/>
    </ligand>
</feature>
<dbReference type="InterPro" id="IPR032630">
    <property type="entry name" value="P_typ_ATPase_c"/>
</dbReference>
<sequence>MSLNSKFKSHKFSRVERSMNKFLLIFLLLLCIESGLLVGLKRWYISQPGGQPWYVVGEHSLTALVFIEEFLSFMVLLNYIIPISMYVTVELMKFFGSMLLGWDLELYDSEVNERAKANTSDLNEELGQVEYLFSDKTGTLTENDMQFRQCSIGRVKYIEVGGMLCFKPDIPDVQPAPVPQLTAEIEEFLMVLSLCHTVRVDKKDNTAIGSYSETGFEYEYQAPSPDEKAFIEACRRYGVVLHGMKDDYIEVSFNGEMRRYEPLHILEFDANRKRMSVIIRDQSGDVYLLCKGAEATMLPRATGGDKDTILRHVNDYAVLGLRTLVIGIRRFTVEEFRYYDKILQDSRKSLEHREEKLVEAFSAIEQNLTLLGATAVEDRLQAGVPETIAALRTAGIKIWVLTGDKEETAVNISYSAGHFFQGVVELPITRQTSSEMCGNTIAQHRKTLQSRNCNNNEIKHALIVDGASLTYALSDHSAIFRDVCQACSTVLCCRMSPLQKAEVVRLIKKSSASPVTAAIGDGANDVSMIQEAHVGLGIMGKEGRQAVRCSDYAFPKFQCLQRALLVHGHYYYVRIAYLVQYFFYKNIAFITAQFYYAFFSAFSAQSLFDSYFLMFFNLAFTSLPILIYGLFEQNIPQDVLLQHPSLYKDISKNARLSYGQFIKYNILGYWHSAVFFFGSLLMFQFTPIHSDSTMAGNWMLGVMVYTTCVITVNIKLCLETYYWTGITAAALAISAIFYIAGTSIYSVVIWPSLFVDQQNMLGVWHKMLSSPTVWLGLLLLVVMALIPDIVLVAMGNTSSSVNHLRQSGINK</sequence>
<dbReference type="Pfam" id="PF16212">
    <property type="entry name" value="PhoLip_ATPase_C"/>
    <property type="match status" value="1"/>
</dbReference>
<evidence type="ECO:0000256" key="11">
    <source>
        <dbReference type="ARBA" id="ARBA00034036"/>
    </source>
</evidence>
<keyword evidence="18" id="KW-1185">Reference proteome</keyword>
<evidence type="ECO:0000313" key="17">
    <source>
        <dbReference type="EMBL" id="CAH1780605.1"/>
    </source>
</evidence>
<dbReference type="NCBIfam" id="TIGR01652">
    <property type="entry name" value="ATPase-Plipid"/>
    <property type="match status" value="1"/>
</dbReference>
<dbReference type="InterPro" id="IPR018303">
    <property type="entry name" value="ATPase_P-typ_P_site"/>
</dbReference>
<feature type="binding site" evidence="13">
    <location>
        <position position="291"/>
    </location>
    <ligand>
        <name>ATP</name>
        <dbReference type="ChEBI" id="CHEBI:30616"/>
    </ligand>
</feature>
<keyword evidence="4 14" id="KW-0479">Metal-binding</keyword>
<protein>
    <recommendedName>
        <fullName evidence="15">Phospholipid-transporting ATPase</fullName>
        <ecNumber evidence="15">7.6.2.1</ecNumber>
    </recommendedName>
</protein>
<comment type="similarity">
    <text evidence="2 15">Belongs to the cation transport ATPase (P-type) (TC 3.A.3) family. Type IV subfamily.</text>
</comment>
<dbReference type="GO" id="GO:0005783">
    <property type="term" value="C:endoplasmic reticulum"/>
    <property type="evidence" value="ECO:0007669"/>
    <property type="project" value="TreeGrafter"/>
</dbReference>
<dbReference type="Proteomes" id="UP000749559">
    <property type="component" value="Unassembled WGS sequence"/>
</dbReference>
<feature type="active site" description="4-aspartylphosphate intermediate" evidence="12">
    <location>
        <position position="135"/>
    </location>
</feature>
<dbReference type="FunFam" id="3.40.50.1000:FF:000001">
    <property type="entry name" value="Phospholipid-transporting ATPase IC"/>
    <property type="match status" value="1"/>
</dbReference>
<evidence type="ECO:0000256" key="5">
    <source>
        <dbReference type="ARBA" id="ARBA00022741"/>
    </source>
</evidence>
<dbReference type="SUPFAM" id="SSF56784">
    <property type="entry name" value="HAD-like"/>
    <property type="match status" value="1"/>
</dbReference>
<comment type="cofactor">
    <cofactor evidence="14">
        <name>Mg(2+)</name>
        <dbReference type="ChEBI" id="CHEBI:18420"/>
    </cofactor>
</comment>
<dbReference type="GO" id="GO:0000287">
    <property type="term" value="F:magnesium ion binding"/>
    <property type="evidence" value="ECO:0007669"/>
    <property type="project" value="UniProtKB-UniRule"/>
</dbReference>
<comment type="subcellular location">
    <subcellularLocation>
        <location evidence="1 15">Membrane</location>
        <topology evidence="1 15">Multi-pass membrane protein</topology>
    </subcellularLocation>
</comment>
<dbReference type="PANTHER" id="PTHR24092">
    <property type="entry name" value="PROBABLE PHOSPHOLIPID-TRANSPORTING ATPASE"/>
    <property type="match status" value="1"/>
</dbReference>
<evidence type="ECO:0000256" key="8">
    <source>
        <dbReference type="ARBA" id="ARBA00022967"/>
    </source>
</evidence>
<dbReference type="SUPFAM" id="SSF81665">
    <property type="entry name" value="Calcium ATPase, transmembrane domain M"/>
    <property type="match status" value="1"/>
</dbReference>
<feature type="domain" description="P-type ATPase C-terminal" evidence="16">
    <location>
        <begin position="547"/>
        <end position="794"/>
    </location>
</feature>
<evidence type="ECO:0000256" key="3">
    <source>
        <dbReference type="ARBA" id="ARBA00022692"/>
    </source>
</evidence>
<dbReference type="GO" id="GO:0140326">
    <property type="term" value="F:ATPase-coupled intramembrane lipid transporter activity"/>
    <property type="evidence" value="ECO:0007669"/>
    <property type="project" value="UniProtKB-EC"/>
</dbReference>
<dbReference type="InterPro" id="IPR044492">
    <property type="entry name" value="P_typ_ATPase_HD_dom"/>
</dbReference>
<comment type="catalytic activity">
    <reaction evidence="11 15">
        <text>ATP + H2O + phospholipidSide 1 = ADP + phosphate + phospholipidSide 2.</text>
        <dbReference type="EC" id="7.6.2.1"/>
    </reaction>
</comment>
<feature type="transmembrane region" description="Helical" evidence="15">
    <location>
        <begin position="730"/>
        <end position="753"/>
    </location>
</feature>
<keyword evidence="5 13" id="KW-0547">Nucleotide-binding</keyword>
<comment type="caution">
    <text evidence="17">The sequence shown here is derived from an EMBL/GenBank/DDBJ whole genome shotgun (WGS) entry which is preliminary data.</text>
</comment>
<dbReference type="InterPro" id="IPR006539">
    <property type="entry name" value="P-type_ATPase_IV"/>
</dbReference>
<feature type="binding site" evidence="13">
    <location>
        <position position="525"/>
    </location>
    <ligand>
        <name>ATP</name>
        <dbReference type="ChEBI" id="CHEBI:30616"/>
    </ligand>
</feature>
<feature type="transmembrane region" description="Helical" evidence="15">
    <location>
        <begin position="611"/>
        <end position="631"/>
    </location>
</feature>
<dbReference type="PRINTS" id="PR00119">
    <property type="entry name" value="CATATPASE"/>
</dbReference>
<feature type="binding site" evidence="13">
    <location>
        <position position="500"/>
    </location>
    <ligand>
        <name>ATP</name>
        <dbReference type="ChEBI" id="CHEBI:30616"/>
    </ligand>
</feature>
<dbReference type="SFLD" id="SFLDS00003">
    <property type="entry name" value="Haloacid_Dehalogenase"/>
    <property type="match status" value="1"/>
</dbReference>
<feature type="binding site" evidence="13">
    <location>
        <position position="403"/>
    </location>
    <ligand>
        <name>ATP</name>
        <dbReference type="ChEBI" id="CHEBI:30616"/>
    </ligand>
</feature>
<dbReference type="Gene3D" id="3.40.1110.10">
    <property type="entry name" value="Calcium-transporting ATPase, cytoplasmic domain N"/>
    <property type="match status" value="1"/>
</dbReference>
<evidence type="ECO:0000256" key="4">
    <source>
        <dbReference type="ARBA" id="ARBA00022723"/>
    </source>
</evidence>
<dbReference type="InterPro" id="IPR001757">
    <property type="entry name" value="P_typ_ATPase"/>
</dbReference>
<keyword evidence="9 15" id="KW-1133">Transmembrane helix</keyword>
<feature type="binding site" evidence="14">
    <location>
        <position position="525"/>
    </location>
    <ligand>
        <name>Mg(2+)</name>
        <dbReference type="ChEBI" id="CHEBI:18420"/>
    </ligand>
</feature>
<evidence type="ECO:0000313" key="18">
    <source>
        <dbReference type="Proteomes" id="UP000749559"/>
    </source>
</evidence>
<keyword evidence="7 14" id="KW-0460">Magnesium</keyword>
<dbReference type="Pfam" id="PF13246">
    <property type="entry name" value="Cation_ATPase"/>
    <property type="match status" value="1"/>
</dbReference>
<feature type="transmembrane region" description="Helical" evidence="15">
    <location>
        <begin position="698"/>
        <end position="718"/>
    </location>
</feature>
<feature type="binding site" evidence="13">
    <location>
        <position position="404"/>
    </location>
    <ligand>
        <name>ATP</name>
        <dbReference type="ChEBI" id="CHEBI:30616"/>
    </ligand>
</feature>
<feature type="transmembrane region" description="Helical" evidence="15">
    <location>
        <begin position="63"/>
        <end position="89"/>
    </location>
</feature>
<proteinExistence type="inferred from homology"/>